<keyword evidence="1" id="KW-1133">Transmembrane helix</keyword>
<reference evidence="2 3" key="1">
    <citation type="submission" date="2020-02" db="EMBL/GenBank/DDBJ databases">
        <authorList>
            <person name="Zheng R.K."/>
            <person name="Sun C.M."/>
        </authorList>
    </citation>
    <scope>NUCLEOTIDE SEQUENCE [LARGE SCALE GENOMIC DNA]</scope>
    <source>
        <strain evidence="3">rifampicinis</strain>
    </source>
</reference>
<dbReference type="Proteomes" id="UP000594468">
    <property type="component" value="Chromosome"/>
</dbReference>
<feature type="transmembrane region" description="Helical" evidence="1">
    <location>
        <begin position="9"/>
        <end position="28"/>
    </location>
</feature>
<dbReference type="KEGG" id="pmet:G4Y79_06750"/>
<gene>
    <name evidence="2" type="ORF">G4Y79_06750</name>
</gene>
<dbReference type="AlphaFoldDB" id="A0A7S8IFY2"/>
<accession>A0A7S8IFY2</accession>
<evidence type="ECO:0000313" key="2">
    <source>
        <dbReference type="EMBL" id="QPC84072.1"/>
    </source>
</evidence>
<dbReference type="EMBL" id="CP062983">
    <property type="protein sequence ID" value="QPC84072.1"/>
    <property type="molecule type" value="Genomic_DNA"/>
</dbReference>
<dbReference type="RefSeq" id="WP_195172136.1">
    <property type="nucleotide sequence ID" value="NZ_CP062983.1"/>
</dbReference>
<proteinExistence type="predicted"/>
<feature type="transmembrane region" description="Helical" evidence="1">
    <location>
        <begin position="34"/>
        <end position="54"/>
    </location>
</feature>
<keyword evidence="1" id="KW-0812">Transmembrane</keyword>
<protein>
    <submittedName>
        <fullName evidence="2">Uncharacterized protein</fullName>
    </submittedName>
</protein>
<evidence type="ECO:0000313" key="3">
    <source>
        <dbReference type="Proteomes" id="UP000594468"/>
    </source>
</evidence>
<keyword evidence="3" id="KW-1185">Reference proteome</keyword>
<organism evidence="2 3">
    <name type="scientific">Phototrophicus methaneseepsis</name>
    <dbReference type="NCBI Taxonomy" id="2710758"/>
    <lineage>
        <taxon>Bacteria</taxon>
        <taxon>Bacillati</taxon>
        <taxon>Chloroflexota</taxon>
        <taxon>Candidatus Thermofontia</taxon>
        <taxon>Phototrophicales</taxon>
        <taxon>Phototrophicaceae</taxon>
        <taxon>Phototrophicus</taxon>
    </lineage>
</organism>
<sequence length="59" mass="6389">MNRSVMRAFFQGGVFLTVVAGLLILVSPRESAEFVVSVCTFGIGLTLMALVIGVNRMLR</sequence>
<keyword evidence="1" id="KW-0472">Membrane</keyword>
<name>A0A7S8IFY2_9CHLR</name>
<evidence type="ECO:0000256" key="1">
    <source>
        <dbReference type="SAM" id="Phobius"/>
    </source>
</evidence>